<comment type="caution">
    <text evidence="2">The sequence shown here is derived from an EMBL/GenBank/DDBJ whole genome shotgun (WGS) entry which is preliminary data.</text>
</comment>
<dbReference type="PANTHER" id="PTHR19446">
    <property type="entry name" value="REVERSE TRANSCRIPTASES"/>
    <property type="match status" value="1"/>
</dbReference>
<name>A0ABD2X3D7_9HYME</name>
<dbReference type="AlphaFoldDB" id="A0ABD2X3D7"/>
<keyword evidence="3" id="KW-1185">Reference proteome</keyword>
<dbReference type="EMBL" id="JBJJXI010000055">
    <property type="protein sequence ID" value="KAL3399468.1"/>
    <property type="molecule type" value="Genomic_DNA"/>
</dbReference>
<feature type="domain" description="Reverse transcriptase" evidence="1">
    <location>
        <begin position="1"/>
        <end position="131"/>
    </location>
</feature>
<dbReference type="Pfam" id="PF00078">
    <property type="entry name" value="RVT_1"/>
    <property type="match status" value="1"/>
</dbReference>
<dbReference type="Proteomes" id="UP001627154">
    <property type="component" value="Unassembled WGS sequence"/>
</dbReference>
<sequence length="131" mass="14664">MLPVLSKVLERLIRWRLLPVISNKDHASSRQFGFRAERCTADAIGLARSIVSGSEKPLAFGILFDITGAFDNLRWDSVMEELATRSYPGNLWWLIHDYLADRTFSLTSDGSRVTRIVKKGAPQGSILGPDM</sequence>
<protein>
    <recommendedName>
        <fullName evidence="1">Reverse transcriptase domain-containing protein</fullName>
    </recommendedName>
</protein>
<reference evidence="2 3" key="1">
    <citation type="journal article" date="2024" name="bioRxiv">
        <title>A reference genome for Trichogramma kaykai: A tiny desert-dwelling parasitoid wasp with competing sex-ratio distorters.</title>
        <authorList>
            <person name="Culotta J."/>
            <person name="Lindsey A.R."/>
        </authorList>
    </citation>
    <scope>NUCLEOTIDE SEQUENCE [LARGE SCALE GENOMIC DNA]</scope>
    <source>
        <strain evidence="2 3">KSX58</strain>
    </source>
</reference>
<organism evidence="2 3">
    <name type="scientific">Trichogramma kaykai</name>
    <dbReference type="NCBI Taxonomy" id="54128"/>
    <lineage>
        <taxon>Eukaryota</taxon>
        <taxon>Metazoa</taxon>
        <taxon>Ecdysozoa</taxon>
        <taxon>Arthropoda</taxon>
        <taxon>Hexapoda</taxon>
        <taxon>Insecta</taxon>
        <taxon>Pterygota</taxon>
        <taxon>Neoptera</taxon>
        <taxon>Endopterygota</taxon>
        <taxon>Hymenoptera</taxon>
        <taxon>Apocrita</taxon>
        <taxon>Proctotrupomorpha</taxon>
        <taxon>Chalcidoidea</taxon>
        <taxon>Trichogrammatidae</taxon>
        <taxon>Trichogramma</taxon>
    </lineage>
</organism>
<accession>A0ABD2X3D7</accession>
<evidence type="ECO:0000313" key="3">
    <source>
        <dbReference type="Proteomes" id="UP001627154"/>
    </source>
</evidence>
<proteinExistence type="predicted"/>
<dbReference type="PROSITE" id="PS50878">
    <property type="entry name" value="RT_POL"/>
    <property type="match status" value="1"/>
</dbReference>
<gene>
    <name evidence="2" type="ORF">TKK_006752</name>
</gene>
<evidence type="ECO:0000259" key="1">
    <source>
        <dbReference type="PROSITE" id="PS50878"/>
    </source>
</evidence>
<dbReference type="InterPro" id="IPR000477">
    <property type="entry name" value="RT_dom"/>
</dbReference>
<evidence type="ECO:0000313" key="2">
    <source>
        <dbReference type="EMBL" id="KAL3399468.1"/>
    </source>
</evidence>